<dbReference type="EMBL" id="JAVRJZ010000019">
    <property type="protein sequence ID" value="KAK2708116.1"/>
    <property type="molecule type" value="Genomic_DNA"/>
</dbReference>
<dbReference type="Pfam" id="PF13802">
    <property type="entry name" value="Gal_mutarotas_2"/>
    <property type="match status" value="1"/>
</dbReference>
<name>A0AA88L0E2_ARTSF</name>
<evidence type="ECO:0000259" key="1">
    <source>
        <dbReference type="Pfam" id="PF13802"/>
    </source>
</evidence>
<feature type="domain" description="Glycoside hydrolase family 31 N-terminal" evidence="1">
    <location>
        <begin position="106"/>
        <end position="201"/>
    </location>
</feature>
<dbReference type="GO" id="GO:0005975">
    <property type="term" value="P:carbohydrate metabolic process"/>
    <property type="evidence" value="ECO:0007669"/>
    <property type="project" value="InterPro"/>
</dbReference>
<gene>
    <name evidence="2" type="ORF">QYM36_015715</name>
</gene>
<dbReference type="SUPFAM" id="SSF74650">
    <property type="entry name" value="Galactose mutarotase-like"/>
    <property type="match status" value="1"/>
</dbReference>
<protein>
    <recommendedName>
        <fullName evidence="1">Glycoside hydrolase family 31 N-terminal domain-containing protein</fullName>
    </recommendedName>
</protein>
<feature type="non-terminal residue" evidence="2">
    <location>
        <position position="203"/>
    </location>
</feature>
<reference evidence="2" key="1">
    <citation type="submission" date="2023-07" db="EMBL/GenBank/DDBJ databases">
        <title>Chromosome-level genome assembly of Artemia franciscana.</title>
        <authorList>
            <person name="Jo E."/>
        </authorList>
    </citation>
    <scope>NUCLEOTIDE SEQUENCE</scope>
    <source>
        <tissue evidence="2">Whole body</tissue>
    </source>
</reference>
<dbReference type="InterPro" id="IPR025887">
    <property type="entry name" value="Glyco_hydro_31_N_dom"/>
</dbReference>
<dbReference type="GO" id="GO:0003824">
    <property type="term" value="F:catalytic activity"/>
    <property type="evidence" value="ECO:0007669"/>
    <property type="project" value="InterPro"/>
</dbReference>
<sequence>MDLDLLLVIMTYFNQLPQKPANALGVFKSLERLKEAYSKLLEVVGVVLTLPLTTCSNERFFSVLTRHRATRETPSAYIADLKSLSLHKERAFIDVINVEANIPLTLEIIALHNYAFRIKIQEKNGLRKRYQVENALVREPETAPIILLEKKDDHIVLGLDAVNRMVIQGNPFRLDLFNKDGHVITMNGRGMFKFEHYRTRKTL</sequence>
<organism evidence="2 3">
    <name type="scientific">Artemia franciscana</name>
    <name type="common">Brine shrimp</name>
    <name type="synonym">Artemia sanfranciscana</name>
    <dbReference type="NCBI Taxonomy" id="6661"/>
    <lineage>
        <taxon>Eukaryota</taxon>
        <taxon>Metazoa</taxon>
        <taxon>Ecdysozoa</taxon>
        <taxon>Arthropoda</taxon>
        <taxon>Crustacea</taxon>
        <taxon>Branchiopoda</taxon>
        <taxon>Anostraca</taxon>
        <taxon>Artemiidae</taxon>
        <taxon>Artemia</taxon>
    </lineage>
</organism>
<dbReference type="Proteomes" id="UP001187531">
    <property type="component" value="Unassembled WGS sequence"/>
</dbReference>
<keyword evidence="3" id="KW-1185">Reference proteome</keyword>
<dbReference type="GO" id="GO:0030246">
    <property type="term" value="F:carbohydrate binding"/>
    <property type="evidence" value="ECO:0007669"/>
    <property type="project" value="InterPro"/>
</dbReference>
<accession>A0AA88L0E2</accession>
<dbReference type="InterPro" id="IPR011013">
    <property type="entry name" value="Gal_mutarotase_sf_dom"/>
</dbReference>
<evidence type="ECO:0000313" key="3">
    <source>
        <dbReference type="Proteomes" id="UP001187531"/>
    </source>
</evidence>
<comment type="caution">
    <text evidence="2">The sequence shown here is derived from an EMBL/GenBank/DDBJ whole genome shotgun (WGS) entry which is preliminary data.</text>
</comment>
<proteinExistence type="predicted"/>
<evidence type="ECO:0000313" key="2">
    <source>
        <dbReference type="EMBL" id="KAK2708116.1"/>
    </source>
</evidence>
<dbReference type="AlphaFoldDB" id="A0AA88L0E2"/>
<dbReference type="Gene3D" id="2.60.40.1760">
    <property type="entry name" value="glycosyl hydrolase (family 31)"/>
    <property type="match status" value="1"/>
</dbReference>